<dbReference type="EMBL" id="BLTE01000016">
    <property type="protein sequence ID" value="GFK95309.1"/>
    <property type="molecule type" value="Genomic_DNA"/>
</dbReference>
<evidence type="ECO:0000313" key="4">
    <source>
        <dbReference type="Proteomes" id="UP000494245"/>
    </source>
</evidence>
<protein>
    <recommendedName>
        <fullName evidence="2">Asparagine synthetase domain-containing protein</fullName>
    </recommendedName>
</protein>
<dbReference type="GO" id="GO:0016783">
    <property type="term" value="F:sulfurtransferase activity"/>
    <property type="evidence" value="ECO:0007669"/>
    <property type="project" value="InterPro"/>
</dbReference>
<feature type="active site" description="Nucleophile and sulfur donor" evidence="1">
    <location>
        <position position="179"/>
    </location>
</feature>
<feature type="domain" description="Asparagine synthetase" evidence="2">
    <location>
        <begin position="20"/>
        <end position="85"/>
    </location>
</feature>
<dbReference type="AlphaFoldDB" id="A0A6V8LZ65"/>
<reference evidence="3 4" key="1">
    <citation type="submission" date="2020-04" db="EMBL/GenBank/DDBJ databases">
        <authorList>
            <consortium name="Desulfovibrio sp. FSS-1 genome sequencing consortium"/>
            <person name="Shimoshige H."/>
            <person name="Kobayashi H."/>
            <person name="Maekawa T."/>
        </authorList>
    </citation>
    <scope>NUCLEOTIDE SEQUENCE [LARGE SCALE GENOMIC DNA]</scope>
    <source>
        <strain evidence="3 4">SIID29052-01</strain>
    </source>
</reference>
<dbReference type="GO" id="GO:0004066">
    <property type="term" value="F:asparagine synthase (glutamine-hydrolyzing) activity"/>
    <property type="evidence" value="ECO:0007669"/>
    <property type="project" value="InterPro"/>
</dbReference>
<dbReference type="InterPro" id="IPR001962">
    <property type="entry name" value="Asn_synthase"/>
</dbReference>
<dbReference type="Gene3D" id="3.40.50.620">
    <property type="entry name" value="HUPs"/>
    <property type="match status" value="1"/>
</dbReference>
<dbReference type="NCBIfam" id="TIGR00268">
    <property type="entry name" value="ATP-dependent sacrificial sulfur transferase LarE"/>
    <property type="match status" value="1"/>
</dbReference>
<dbReference type="PIRSF" id="PIRSF006661">
    <property type="entry name" value="PP-lp_UCP006661"/>
    <property type="match status" value="1"/>
</dbReference>
<evidence type="ECO:0000313" key="3">
    <source>
        <dbReference type="EMBL" id="GFK95309.1"/>
    </source>
</evidence>
<sequence length="277" mass="30079">MSAAPSLSPDQRLERLDAILRAGGPAAVAFSGGLDSTFLLHAARKALGDGLLAVTLETPYTPEGEVREARAAARGMGVRHLVLKTPVPEDIRDNPPERCYLCKRRLFGLVVRTAAREGLRRVLDGTNRDDLGDHRPGLRAVRELNVESPLLAAGLGKEDLRELARAQGLAVWDRPAGACLLTRLPHGVRVEEAQLRRIDQAEDFLREVGFPAVRVRCHGDAARIEVPRERVGELLEAEARHGVDARLKALGFAHVCVDLAGYRTGSLNKNAAQAEKA</sequence>
<gene>
    <name evidence="3" type="ORF">NNJEOMEG_03168</name>
</gene>
<dbReference type="Pfam" id="PF00733">
    <property type="entry name" value="Asn_synthase"/>
    <property type="match status" value="1"/>
</dbReference>
<organism evidence="3 4">
    <name type="scientific">Fundidesulfovibrio magnetotacticus</name>
    <dbReference type="NCBI Taxonomy" id="2730080"/>
    <lineage>
        <taxon>Bacteria</taxon>
        <taxon>Pseudomonadati</taxon>
        <taxon>Thermodesulfobacteriota</taxon>
        <taxon>Desulfovibrionia</taxon>
        <taxon>Desulfovibrionales</taxon>
        <taxon>Desulfovibrionaceae</taxon>
        <taxon>Fundidesulfovibrio</taxon>
    </lineage>
</organism>
<name>A0A6V8LZ65_9BACT</name>
<proteinExistence type="predicted"/>
<dbReference type="InterPro" id="IPR052188">
    <property type="entry name" value="Ni-pincer_cofactor_biosynth"/>
</dbReference>
<comment type="caution">
    <text evidence="3">The sequence shown here is derived from an EMBL/GenBank/DDBJ whole genome shotgun (WGS) entry which is preliminary data.</text>
</comment>
<dbReference type="CDD" id="cd01990">
    <property type="entry name" value="LarE-like"/>
    <property type="match status" value="1"/>
</dbReference>
<dbReference type="Proteomes" id="UP000494245">
    <property type="component" value="Unassembled WGS sequence"/>
</dbReference>
<dbReference type="PANTHER" id="PTHR43169">
    <property type="entry name" value="EXSB FAMILY PROTEIN"/>
    <property type="match status" value="1"/>
</dbReference>
<dbReference type="PANTHER" id="PTHR43169:SF2">
    <property type="entry name" value="NAD_GMP SYNTHASE DOMAIN-CONTAINING PROTEIN"/>
    <property type="match status" value="1"/>
</dbReference>
<dbReference type="GO" id="GO:0006529">
    <property type="term" value="P:asparagine biosynthetic process"/>
    <property type="evidence" value="ECO:0007669"/>
    <property type="project" value="InterPro"/>
</dbReference>
<dbReference type="SUPFAM" id="SSF52402">
    <property type="entry name" value="Adenine nucleotide alpha hydrolases-like"/>
    <property type="match status" value="1"/>
</dbReference>
<dbReference type="InterPro" id="IPR005232">
    <property type="entry name" value="LarE"/>
</dbReference>
<keyword evidence="4" id="KW-1185">Reference proteome</keyword>
<evidence type="ECO:0000256" key="1">
    <source>
        <dbReference type="PIRSR" id="PIRSR006661-1"/>
    </source>
</evidence>
<reference evidence="3 4" key="2">
    <citation type="submission" date="2020-05" db="EMBL/GenBank/DDBJ databases">
        <title>Draft genome sequence of Desulfovibrio sp. strainFSS-1.</title>
        <authorList>
            <person name="Shimoshige H."/>
            <person name="Kobayashi H."/>
            <person name="Maekawa T."/>
        </authorList>
    </citation>
    <scope>NUCLEOTIDE SEQUENCE [LARGE SCALE GENOMIC DNA]</scope>
    <source>
        <strain evidence="3 4">SIID29052-01</strain>
    </source>
</reference>
<evidence type="ECO:0000259" key="2">
    <source>
        <dbReference type="Pfam" id="PF00733"/>
    </source>
</evidence>
<dbReference type="InterPro" id="IPR014729">
    <property type="entry name" value="Rossmann-like_a/b/a_fold"/>
</dbReference>
<accession>A0A6V8LZ65</accession>
<dbReference type="RefSeq" id="WP_173086215.1">
    <property type="nucleotide sequence ID" value="NZ_BLTE01000016.1"/>
</dbReference>